<reference evidence="1 2" key="1">
    <citation type="submission" date="2019-12" db="EMBL/GenBank/DDBJ databases">
        <title>Whole genome sequences of Lactococcus raffinolactis strains isolated from sewage.</title>
        <authorList>
            <person name="Ybazeta G."/>
            <person name="Ross M."/>
            <person name="Brabant-Kirwan D."/>
            <person name="Saleh M."/>
            <person name="Dillon J.A."/>
            <person name="Splinter K."/>
            <person name="Nokhbeh R."/>
        </authorList>
    </citation>
    <scope>NUCLEOTIDE SEQUENCE [LARGE SCALE GENOMIC DNA]</scope>
    <source>
        <strain evidence="1 2">Lr_19_5</strain>
    </source>
</reference>
<name>A0A290Q9W0_9LACT</name>
<proteinExistence type="predicted"/>
<dbReference type="AlphaFoldDB" id="A0A290Q9W0"/>
<accession>A0A290Q9W0</accession>
<dbReference type="NCBIfam" id="NF041002">
    <property type="entry name" value="pilin_ComGF"/>
    <property type="match status" value="1"/>
</dbReference>
<dbReference type="STRING" id="1348633.GCA_001591765_00790"/>
<dbReference type="Pfam" id="PF15980">
    <property type="entry name" value="ComGF"/>
    <property type="match status" value="1"/>
</dbReference>
<gene>
    <name evidence="1" type="ORF">GU336_01550</name>
</gene>
<evidence type="ECO:0000313" key="1">
    <source>
        <dbReference type="EMBL" id="QIW54911.1"/>
    </source>
</evidence>
<dbReference type="EMBL" id="CP047616">
    <property type="protein sequence ID" value="QIW54911.1"/>
    <property type="molecule type" value="Genomic_DNA"/>
</dbReference>
<evidence type="ECO:0000313" key="2">
    <source>
        <dbReference type="Proteomes" id="UP000501945"/>
    </source>
</evidence>
<dbReference type="Proteomes" id="UP000501945">
    <property type="component" value="Chromosome"/>
</dbReference>
<protein>
    <submittedName>
        <fullName evidence="1">Competence protein ComGF</fullName>
    </submittedName>
</protein>
<dbReference type="InterPro" id="IPR016977">
    <property type="entry name" value="ComGF"/>
</dbReference>
<organism evidence="1 2">
    <name type="scientific">Pseudolactococcus raffinolactis</name>
    <dbReference type="NCBI Taxonomy" id="1366"/>
    <lineage>
        <taxon>Bacteria</taxon>
        <taxon>Bacillati</taxon>
        <taxon>Bacillota</taxon>
        <taxon>Bacilli</taxon>
        <taxon>Lactobacillales</taxon>
        <taxon>Streptococcaceae</taxon>
        <taxon>Pseudolactococcus</taxon>
    </lineage>
</organism>
<sequence length="131" mass="15075">MVALLSISLTLLVFQSMTALISQEYKAIGQSDEKNWQNFSNLMRRELEQAQLDRVSNHFLYVQTPKGIRRFGVKAGSDDFRKTNEQGQGYHPMIYGVFSAEMSSVDKVVTIRIRFKKGGERTFIYAFPELK</sequence>
<dbReference type="KEGG" id="lrn:CMV25_04320"/>